<dbReference type="STRING" id="301302.ERS852420_00581"/>
<dbReference type="Proteomes" id="UP000049979">
    <property type="component" value="Unassembled WGS sequence"/>
</dbReference>
<keyword evidence="7" id="KW-1133">Transmembrane helix</keyword>
<dbReference type="CDD" id="cd00077">
    <property type="entry name" value="HDc"/>
    <property type="match status" value="1"/>
</dbReference>
<dbReference type="NCBIfam" id="TIGR00277">
    <property type="entry name" value="HDIG"/>
    <property type="match status" value="1"/>
</dbReference>
<comment type="catalytic activity">
    <reaction evidence="6">
        <text>P(1),P(4)-bis(5'-adenosyl) tetraphosphate + H2O = 2 ADP + 2 H(+)</text>
        <dbReference type="Rhea" id="RHEA:24252"/>
        <dbReference type="ChEBI" id="CHEBI:15377"/>
        <dbReference type="ChEBI" id="CHEBI:15378"/>
        <dbReference type="ChEBI" id="CHEBI:58141"/>
        <dbReference type="ChEBI" id="CHEBI:456216"/>
        <dbReference type="EC" id="3.6.1.41"/>
    </reaction>
</comment>
<dbReference type="InterPro" id="IPR003607">
    <property type="entry name" value="HD/PDEase_dom"/>
</dbReference>
<dbReference type="SUPFAM" id="SSF109604">
    <property type="entry name" value="HD-domain/PDEase-like"/>
    <property type="match status" value="1"/>
</dbReference>
<dbReference type="GO" id="GO:0000166">
    <property type="term" value="F:nucleotide binding"/>
    <property type="evidence" value="ECO:0007669"/>
    <property type="project" value="UniProtKB-KW"/>
</dbReference>
<evidence type="ECO:0000256" key="1">
    <source>
        <dbReference type="ARBA" id="ARBA00012506"/>
    </source>
</evidence>
<dbReference type="NCBIfam" id="TIGR00488">
    <property type="entry name" value="bis(5'-nucleosyl)-tetraphosphatase (symmetrical) YqeK"/>
    <property type="match status" value="1"/>
</dbReference>
<keyword evidence="7" id="KW-0472">Membrane</keyword>
<dbReference type="GO" id="GO:0008803">
    <property type="term" value="F:bis(5'-nucleosyl)-tetraphosphatase (symmetrical) activity"/>
    <property type="evidence" value="ECO:0007669"/>
    <property type="project" value="UniProtKB-EC"/>
</dbReference>
<name>A0A0M6WN32_9FIRM</name>
<evidence type="ECO:0000256" key="5">
    <source>
        <dbReference type="ARBA" id="ARBA00023004"/>
    </source>
</evidence>
<keyword evidence="2" id="KW-0479">Metal-binding</keyword>
<dbReference type="OrthoDB" id="5295945at2"/>
<sequence>MEREEIQKRLKKELDKNRYEHTLGVMYTAGSLAMAYGYDYEKAMIAGLLHDCAKCLPTEKKISLCEKNDILVSKVERENPGLLHAKAGMVLAEEAYGVKDPQILHAIKVHTTGEPDMNTLDKIIYIADYIEPLRCEAPHLSIIRQIAFSDLNQCMAEILYDTLHYLSGRKGSVDPTTQLTYQFYEPYGKDQPWKH</sequence>
<keyword evidence="10" id="KW-1185">Reference proteome</keyword>
<keyword evidence="9" id="KW-0548">Nucleotidyltransferase</keyword>
<dbReference type="GO" id="GO:0046872">
    <property type="term" value="F:metal ion binding"/>
    <property type="evidence" value="ECO:0007669"/>
    <property type="project" value="UniProtKB-KW"/>
</dbReference>
<feature type="transmembrane region" description="Helical" evidence="7">
    <location>
        <begin position="21"/>
        <end position="38"/>
    </location>
</feature>
<keyword evidence="9" id="KW-0808">Transferase</keyword>
<evidence type="ECO:0000256" key="2">
    <source>
        <dbReference type="ARBA" id="ARBA00022723"/>
    </source>
</evidence>
<evidence type="ECO:0000256" key="3">
    <source>
        <dbReference type="ARBA" id="ARBA00022741"/>
    </source>
</evidence>
<dbReference type="PANTHER" id="PTHR35795">
    <property type="entry name" value="SLR1885 PROTEIN"/>
    <property type="match status" value="1"/>
</dbReference>
<evidence type="ECO:0000256" key="4">
    <source>
        <dbReference type="ARBA" id="ARBA00022801"/>
    </source>
</evidence>
<keyword evidence="3" id="KW-0547">Nucleotide-binding</keyword>
<dbReference type="PROSITE" id="PS51831">
    <property type="entry name" value="HD"/>
    <property type="match status" value="1"/>
</dbReference>
<proteinExistence type="predicted"/>
<dbReference type="GO" id="GO:0016779">
    <property type="term" value="F:nucleotidyltransferase activity"/>
    <property type="evidence" value="ECO:0007669"/>
    <property type="project" value="UniProtKB-KW"/>
</dbReference>
<dbReference type="PANTHER" id="PTHR35795:SF1">
    <property type="entry name" value="BIS(5'-NUCLEOSYL)-TETRAPHOSPHATASE, SYMMETRICAL"/>
    <property type="match status" value="1"/>
</dbReference>
<protein>
    <recommendedName>
        <fullName evidence="1">bis(5'-nucleosyl)-tetraphosphatase (symmetrical)</fullName>
        <ecNumber evidence="1">3.6.1.41</ecNumber>
    </recommendedName>
</protein>
<dbReference type="SMART" id="SM00471">
    <property type="entry name" value="HDc"/>
    <property type="match status" value="1"/>
</dbReference>
<dbReference type="InterPro" id="IPR006674">
    <property type="entry name" value="HD_domain"/>
</dbReference>
<dbReference type="Pfam" id="PF01966">
    <property type="entry name" value="HD"/>
    <property type="match status" value="1"/>
</dbReference>
<dbReference type="InterPro" id="IPR006675">
    <property type="entry name" value="HDIG_dom"/>
</dbReference>
<dbReference type="RefSeq" id="WP_055067842.1">
    <property type="nucleotide sequence ID" value="NZ_CP173697.1"/>
</dbReference>
<gene>
    <name evidence="9" type="ORF">M72_05991</name>
</gene>
<evidence type="ECO:0000313" key="9">
    <source>
        <dbReference type="EMBL" id="CRL38176.1"/>
    </source>
</evidence>
<keyword evidence="5" id="KW-0408">Iron</keyword>
<feature type="domain" description="HD" evidence="8">
    <location>
        <begin position="18"/>
        <end position="133"/>
    </location>
</feature>
<accession>A0A0M6WN32</accession>
<dbReference type="Gene3D" id="1.10.3210.10">
    <property type="entry name" value="Hypothetical protein af1432"/>
    <property type="match status" value="1"/>
</dbReference>
<evidence type="ECO:0000259" key="8">
    <source>
        <dbReference type="PROSITE" id="PS51831"/>
    </source>
</evidence>
<evidence type="ECO:0000313" key="10">
    <source>
        <dbReference type="Proteomes" id="UP000049979"/>
    </source>
</evidence>
<keyword evidence="4" id="KW-0378">Hydrolase</keyword>
<dbReference type="InterPro" id="IPR005249">
    <property type="entry name" value="YqeK"/>
</dbReference>
<evidence type="ECO:0000256" key="7">
    <source>
        <dbReference type="SAM" id="Phobius"/>
    </source>
</evidence>
<dbReference type="EC" id="3.6.1.41" evidence="1"/>
<dbReference type="InterPro" id="IPR051094">
    <property type="entry name" value="Diverse_Catalytic_Enzymes"/>
</dbReference>
<evidence type="ECO:0000256" key="6">
    <source>
        <dbReference type="ARBA" id="ARBA00049417"/>
    </source>
</evidence>
<dbReference type="EMBL" id="CVRR01000019">
    <property type="protein sequence ID" value="CRL38176.1"/>
    <property type="molecule type" value="Genomic_DNA"/>
</dbReference>
<dbReference type="AlphaFoldDB" id="A0A0M6WN32"/>
<keyword evidence="7" id="KW-0812">Transmembrane</keyword>
<reference evidence="10" key="1">
    <citation type="submission" date="2015-05" db="EMBL/GenBank/DDBJ databases">
        <authorList>
            <consortium name="Pathogen Informatics"/>
        </authorList>
    </citation>
    <scope>NUCLEOTIDE SEQUENCE [LARGE SCALE GENOMIC DNA]</scope>
    <source>
        <strain evidence="10">M72</strain>
    </source>
</reference>
<organism evidence="9 10">
    <name type="scientific">Roseburia faecis</name>
    <dbReference type="NCBI Taxonomy" id="301302"/>
    <lineage>
        <taxon>Bacteria</taxon>
        <taxon>Bacillati</taxon>
        <taxon>Bacillota</taxon>
        <taxon>Clostridia</taxon>
        <taxon>Lachnospirales</taxon>
        <taxon>Lachnospiraceae</taxon>
        <taxon>Roseburia</taxon>
    </lineage>
</organism>